<evidence type="ECO:0000313" key="2">
    <source>
        <dbReference type="Proteomes" id="UP000789702"/>
    </source>
</evidence>
<dbReference type="Proteomes" id="UP000789702">
    <property type="component" value="Unassembled WGS sequence"/>
</dbReference>
<dbReference type="EMBL" id="CAJVPU010016184">
    <property type="protein sequence ID" value="CAG8651457.1"/>
    <property type="molecule type" value="Genomic_DNA"/>
</dbReference>
<comment type="caution">
    <text evidence="1">The sequence shown here is derived from an EMBL/GenBank/DDBJ whole genome shotgun (WGS) entry which is preliminary data.</text>
</comment>
<sequence length="73" mass="8869">WDRMYSSILLVCWSLHPKLANDRASKLSCIHWHMIQDENIQNIKPKNFQSNELFENDNEFYTSEEQLETLRRL</sequence>
<keyword evidence="2" id="KW-1185">Reference proteome</keyword>
<reference evidence="1" key="1">
    <citation type="submission" date="2021-06" db="EMBL/GenBank/DDBJ databases">
        <authorList>
            <person name="Kallberg Y."/>
            <person name="Tangrot J."/>
            <person name="Rosling A."/>
        </authorList>
    </citation>
    <scope>NUCLEOTIDE SEQUENCE</scope>
    <source>
        <strain evidence="1">IL203A</strain>
    </source>
</reference>
<accession>A0ACA9NI24</accession>
<protein>
    <submittedName>
        <fullName evidence="1">12562_t:CDS:1</fullName>
    </submittedName>
</protein>
<gene>
    <name evidence="1" type="ORF">DHETER_LOCUS9317</name>
</gene>
<evidence type="ECO:0000313" key="1">
    <source>
        <dbReference type="EMBL" id="CAG8651457.1"/>
    </source>
</evidence>
<organism evidence="1 2">
    <name type="scientific">Dentiscutata heterogama</name>
    <dbReference type="NCBI Taxonomy" id="1316150"/>
    <lineage>
        <taxon>Eukaryota</taxon>
        <taxon>Fungi</taxon>
        <taxon>Fungi incertae sedis</taxon>
        <taxon>Mucoromycota</taxon>
        <taxon>Glomeromycotina</taxon>
        <taxon>Glomeromycetes</taxon>
        <taxon>Diversisporales</taxon>
        <taxon>Gigasporaceae</taxon>
        <taxon>Dentiscutata</taxon>
    </lineage>
</organism>
<name>A0ACA9NI24_9GLOM</name>
<proteinExistence type="predicted"/>
<feature type="non-terminal residue" evidence="1">
    <location>
        <position position="1"/>
    </location>
</feature>